<proteinExistence type="predicted"/>
<dbReference type="Pfam" id="PF20150">
    <property type="entry name" value="2EXR"/>
    <property type="match status" value="1"/>
</dbReference>
<sequence>MDSLNPFWNLRSTFEQLFNKQWIPGIARPFNMASASFALIRTVVQAPKQLFSGLAQLTRPRPLTTTPHESTVEGNLHGLSALPSSQMVASTKRNLILSSGSLSLEGPSSQTVLSGEPGEYHVPNVEVEFRAGFPKFPQLPTELRLRIWYYALHEPRIVEVLASFNHYPAFYRDSIITKIPSLFHVNHEAREAAVKTFQVKQNTAGFQFLEPQYLVNHKCDTLFISQESMVVDILQTIGKEERNKIRSLGVSQNWWCNVSVGQHVFERSVGPIYLNALEELVVLAVPRSEKGRKRQLTQRVWFRELRNADEVDASWRNMSRIMEEEWKQEQWQSTMNYRNWMNARRCIESLWKELCEQKGVVKKLRIVRGVVDDANRSGGFMAFVKCEDMKKQKLRKTRKVHDSMTGRDIWVL</sequence>
<dbReference type="PANTHER" id="PTHR35910:SF6">
    <property type="entry name" value="2EXR DOMAIN-CONTAINING PROTEIN"/>
    <property type="match status" value="1"/>
</dbReference>
<evidence type="ECO:0000259" key="1">
    <source>
        <dbReference type="Pfam" id="PF20150"/>
    </source>
</evidence>
<evidence type="ECO:0000313" key="2">
    <source>
        <dbReference type="EMBL" id="KAF4625237.1"/>
    </source>
</evidence>
<dbReference type="EMBL" id="JAAMPI010001430">
    <property type="protein sequence ID" value="KAF4625237.1"/>
    <property type="molecule type" value="Genomic_DNA"/>
</dbReference>
<dbReference type="PANTHER" id="PTHR35910">
    <property type="entry name" value="2EXR DOMAIN-CONTAINING PROTEIN"/>
    <property type="match status" value="1"/>
</dbReference>
<gene>
    <name evidence="2" type="ORF">G7Y89_g12936</name>
</gene>
<comment type="caution">
    <text evidence="2">The sequence shown here is derived from an EMBL/GenBank/DDBJ whole genome shotgun (WGS) entry which is preliminary data.</text>
</comment>
<dbReference type="AlphaFoldDB" id="A0A8H4RBP0"/>
<dbReference type="Proteomes" id="UP000566819">
    <property type="component" value="Unassembled WGS sequence"/>
</dbReference>
<dbReference type="OrthoDB" id="3514297at2759"/>
<accession>A0A8H4RBP0</accession>
<protein>
    <recommendedName>
        <fullName evidence="1">2EXR domain-containing protein</fullName>
    </recommendedName>
</protein>
<name>A0A8H4RBP0_9HELO</name>
<organism evidence="2 3">
    <name type="scientific">Cudoniella acicularis</name>
    <dbReference type="NCBI Taxonomy" id="354080"/>
    <lineage>
        <taxon>Eukaryota</taxon>
        <taxon>Fungi</taxon>
        <taxon>Dikarya</taxon>
        <taxon>Ascomycota</taxon>
        <taxon>Pezizomycotina</taxon>
        <taxon>Leotiomycetes</taxon>
        <taxon>Helotiales</taxon>
        <taxon>Tricladiaceae</taxon>
        <taxon>Cudoniella</taxon>
    </lineage>
</organism>
<keyword evidence="3" id="KW-1185">Reference proteome</keyword>
<evidence type="ECO:0000313" key="3">
    <source>
        <dbReference type="Proteomes" id="UP000566819"/>
    </source>
</evidence>
<feature type="domain" description="2EXR" evidence="1">
    <location>
        <begin position="133"/>
        <end position="222"/>
    </location>
</feature>
<dbReference type="InterPro" id="IPR045518">
    <property type="entry name" value="2EXR"/>
</dbReference>
<reference evidence="2 3" key="1">
    <citation type="submission" date="2020-03" db="EMBL/GenBank/DDBJ databases">
        <title>Draft Genome Sequence of Cudoniella acicularis.</title>
        <authorList>
            <person name="Buettner E."/>
            <person name="Kellner H."/>
        </authorList>
    </citation>
    <scope>NUCLEOTIDE SEQUENCE [LARGE SCALE GENOMIC DNA]</scope>
    <source>
        <strain evidence="2 3">DSM 108380</strain>
    </source>
</reference>